<comment type="caution">
    <text evidence="1">The sequence shown here is derived from an EMBL/GenBank/DDBJ whole genome shotgun (WGS) entry which is preliminary data.</text>
</comment>
<reference evidence="1" key="1">
    <citation type="submission" date="2021-01" db="EMBL/GenBank/DDBJ databases">
        <authorList>
            <consortium name="Genoscope - CEA"/>
            <person name="William W."/>
        </authorList>
    </citation>
    <scope>NUCLEOTIDE SEQUENCE</scope>
</reference>
<gene>
    <name evidence="1" type="ORF">PSON_ATCC_30995.1.T0360328</name>
</gene>
<sequence>MLKTHNIQNGVQCHHQNICGWKRQRTTYQINQIENEFSIYIQNGRVMQLEQIPHQLSNNETDTNLELVKHLTQKREVNQNNGKIGQLMMFWKQQRIKAGGFYNDNEQKLGRWIELSNNFWEKSQIFIEGQYEEGKKQGRWNIINLEKKIGGGNYDENGLKNGKWKEQHNNFYDLCEVYFVGEYKLGQRIGFWNIINRYKQMYYDRIIDSGGGIYNENGLKHGKWIETHEYFFNFCQVLYVGQYENGRKYGRWDTLHLKLGSIQYEVIGGGNYDDFELKNGMWRELHQNFQEFSVVVYEGLYQDNLKIGQWQIQYRKYGEEDIEIIGSGYYEEDKKVGVWKEQATNFWDESLIYHAGEYYKGKKIGKWNIIYKNYLIGGGQYNYEGQKHGNWIDVDENYSLSKSILYQGVYQNGNKVGIWFTIDDISEGFTQYMALGFYNYEGMKNGRWLDLVENYRENSQVMQKGNYKNGIMYGKWNFVYKHHNSLNFHELGGGQYDENGKRDGPWLELVDNFQENCQVILVGEYKNGYKQGKWNALFRPLNEYTYQTLGGGEYRENGFKNGKWTEIHENFSNFWRQTNIFEYQNGCKLKQIA</sequence>
<dbReference type="OrthoDB" id="298777at2759"/>
<organism evidence="1 2">
    <name type="scientific">Paramecium sonneborni</name>
    <dbReference type="NCBI Taxonomy" id="65129"/>
    <lineage>
        <taxon>Eukaryota</taxon>
        <taxon>Sar</taxon>
        <taxon>Alveolata</taxon>
        <taxon>Ciliophora</taxon>
        <taxon>Intramacronucleata</taxon>
        <taxon>Oligohymenophorea</taxon>
        <taxon>Peniculida</taxon>
        <taxon>Parameciidae</taxon>
        <taxon>Paramecium</taxon>
    </lineage>
</organism>
<dbReference type="AlphaFoldDB" id="A0A8S1MC46"/>
<evidence type="ECO:0000313" key="1">
    <source>
        <dbReference type="EMBL" id="CAD8077807.1"/>
    </source>
</evidence>
<name>A0A8S1MC46_9CILI</name>
<dbReference type="PANTHER" id="PTHR33706:SF1">
    <property type="entry name" value="TPR REPEAT PROTEIN"/>
    <property type="match status" value="1"/>
</dbReference>
<dbReference type="EMBL" id="CAJJDN010000036">
    <property type="protein sequence ID" value="CAD8077807.1"/>
    <property type="molecule type" value="Genomic_DNA"/>
</dbReference>
<accession>A0A8S1MC46</accession>
<proteinExistence type="predicted"/>
<evidence type="ECO:0000313" key="2">
    <source>
        <dbReference type="Proteomes" id="UP000692954"/>
    </source>
</evidence>
<keyword evidence="2" id="KW-1185">Reference proteome</keyword>
<protein>
    <submittedName>
        <fullName evidence="1">Uncharacterized protein</fullName>
    </submittedName>
</protein>
<dbReference type="Proteomes" id="UP000692954">
    <property type="component" value="Unassembled WGS sequence"/>
</dbReference>
<dbReference type="PANTHER" id="PTHR33706">
    <property type="entry name" value="MORN VARIANT REPEAT PROTEIN"/>
    <property type="match status" value="1"/>
</dbReference>